<name>A0A286UHE6_9AGAM</name>
<keyword evidence="7" id="KW-0594">Phospholipid biosynthesis</keyword>
<dbReference type="GO" id="GO:0004609">
    <property type="term" value="F:phosphatidylserine decarboxylase activity"/>
    <property type="evidence" value="ECO:0007669"/>
    <property type="project" value="UniProtKB-EC"/>
</dbReference>
<comment type="pathway">
    <text evidence="2">Lipid metabolism.</text>
</comment>
<evidence type="ECO:0000313" key="13">
    <source>
        <dbReference type="EMBL" id="PAV19017.1"/>
    </source>
</evidence>
<dbReference type="Proteomes" id="UP000217199">
    <property type="component" value="Unassembled WGS sequence"/>
</dbReference>
<evidence type="ECO:0000256" key="1">
    <source>
        <dbReference type="ARBA" id="ARBA00001928"/>
    </source>
</evidence>
<gene>
    <name evidence="13" type="ORF">PNOK_0586100</name>
</gene>
<dbReference type="PANTHER" id="PTHR10067">
    <property type="entry name" value="PHOSPHATIDYLSERINE DECARBOXYLASE"/>
    <property type="match status" value="1"/>
</dbReference>
<dbReference type="Pfam" id="PF02666">
    <property type="entry name" value="PS_Dcarbxylase"/>
    <property type="match status" value="1"/>
</dbReference>
<dbReference type="NCBIfam" id="TIGR00163">
    <property type="entry name" value="PS_decarb"/>
    <property type="match status" value="1"/>
</dbReference>
<dbReference type="GO" id="GO:0006646">
    <property type="term" value="P:phosphatidylethanolamine biosynthetic process"/>
    <property type="evidence" value="ECO:0007669"/>
    <property type="project" value="UniProtKB-UniPathway"/>
</dbReference>
<comment type="caution">
    <text evidence="13">The sequence shown here is derived from an EMBL/GenBank/DDBJ whole genome shotgun (WGS) entry which is preliminary data.</text>
</comment>
<dbReference type="UniPathway" id="UPA00558"/>
<reference evidence="13 14" key="1">
    <citation type="journal article" date="2017" name="Mol. Ecol.">
        <title>Comparative and population genomic landscape of Phellinus noxius: A hypervariable fungus causing root rot in trees.</title>
        <authorList>
            <person name="Chung C.L."/>
            <person name="Lee T.J."/>
            <person name="Akiba M."/>
            <person name="Lee H.H."/>
            <person name="Kuo T.H."/>
            <person name="Liu D."/>
            <person name="Ke H.M."/>
            <person name="Yokoi T."/>
            <person name="Roa M.B."/>
            <person name="Lu M.J."/>
            <person name="Chang Y.Y."/>
            <person name="Ann P.J."/>
            <person name="Tsai J.N."/>
            <person name="Chen C.Y."/>
            <person name="Tzean S.S."/>
            <person name="Ota Y."/>
            <person name="Hattori T."/>
            <person name="Sahashi N."/>
            <person name="Liou R.F."/>
            <person name="Kikuchi T."/>
            <person name="Tsai I.J."/>
        </authorList>
    </citation>
    <scope>NUCLEOTIDE SEQUENCE [LARGE SCALE GENOMIC DNA]</scope>
    <source>
        <strain evidence="13 14">FFPRI411160</strain>
    </source>
</reference>
<evidence type="ECO:0000256" key="3">
    <source>
        <dbReference type="ARBA" id="ARBA00012243"/>
    </source>
</evidence>
<evidence type="ECO:0000256" key="8">
    <source>
        <dbReference type="ARBA" id="ARBA00023239"/>
    </source>
</evidence>
<dbReference type="AlphaFoldDB" id="A0A286UHE6"/>
<evidence type="ECO:0000256" key="4">
    <source>
        <dbReference type="ARBA" id="ARBA00022516"/>
    </source>
</evidence>
<proteinExistence type="predicted"/>
<keyword evidence="12" id="KW-0472">Membrane</keyword>
<dbReference type="InParanoid" id="A0A286UHE6"/>
<comment type="cofactor">
    <cofactor evidence="1">
        <name>pyruvate</name>
        <dbReference type="ChEBI" id="CHEBI:15361"/>
    </cofactor>
</comment>
<dbReference type="STRING" id="2282107.A0A286UHE6"/>
<dbReference type="InterPro" id="IPR033177">
    <property type="entry name" value="PSD-B"/>
</dbReference>
<keyword evidence="14" id="KW-1185">Reference proteome</keyword>
<dbReference type="EMBL" id="NBII01000005">
    <property type="protein sequence ID" value="PAV19017.1"/>
    <property type="molecule type" value="Genomic_DNA"/>
</dbReference>
<protein>
    <recommendedName>
        <fullName evidence="3">phosphatidylserine decarboxylase</fullName>
        <ecNumber evidence="3">4.1.1.65</ecNumber>
    </recommendedName>
</protein>
<dbReference type="PANTHER" id="PTHR10067:SF17">
    <property type="entry name" value="PHOSPHATIDYLSERINE DECARBOXYLASE PROENZYME 2"/>
    <property type="match status" value="1"/>
</dbReference>
<evidence type="ECO:0000313" key="14">
    <source>
        <dbReference type="Proteomes" id="UP000217199"/>
    </source>
</evidence>
<sequence length="378" mass="41945">MTHNISSDPHSDANLGAQALVAAVQNTENVKHDVGKAIHAHDDDSEVPRRHKWLERLIPGVEKLTVKYHGGNFVALREPSKPPGSAKIFESMPIYARIGMHLLFYGKHQVHMLEGGKLEGLLREQSIKQGKIYDAPEKPDITKYNNFNEFFFRKLKPDARPLRNPDPHNVSSAADCRLTVFQTLEEAQKVWIKGDEFTLPTLLHGPSTTHSVELKEQSHPDPNPEFTIPPAGSALAIFRLAPQDYHRFHSPIAGTIVHGPVHIPGTYYTVNPQAVTEVDFDVFTANKRDVLYIKEDITGRIVAFVAVGALLVGAIGWSKNLGDRIERGEELGWFAYGGSTVIVVFPEGMIKFDEDIKTNSDNALETLVKVGDSLGQLV</sequence>
<keyword evidence="6" id="KW-0443">Lipid metabolism</keyword>
<evidence type="ECO:0000256" key="10">
    <source>
        <dbReference type="ARBA" id="ARBA00023317"/>
    </source>
</evidence>
<evidence type="ECO:0000256" key="2">
    <source>
        <dbReference type="ARBA" id="ARBA00005189"/>
    </source>
</evidence>
<dbReference type="OrthoDB" id="5973539at2759"/>
<keyword evidence="8" id="KW-0456">Lyase</keyword>
<evidence type="ECO:0000256" key="7">
    <source>
        <dbReference type="ARBA" id="ARBA00023209"/>
    </source>
</evidence>
<evidence type="ECO:0000256" key="5">
    <source>
        <dbReference type="ARBA" id="ARBA00022793"/>
    </source>
</evidence>
<feature type="transmembrane region" description="Helical" evidence="12">
    <location>
        <begin position="297"/>
        <end position="317"/>
    </location>
</feature>
<keyword evidence="10" id="KW-0670">Pyruvate</keyword>
<evidence type="ECO:0000256" key="9">
    <source>
        <dbReference type="ARBA" id="ARBA00023264"/>
    </source>
</evidence>
<comment type="pathway">
    <text evidence="11">Phospholipid metabolism; phosphatidylethanolamine biosynthesis.</text>
</comment>
<dbReference type="EC" id="4.1.1.65" evidence="3"/>
<evidence type="ECO:0000256" key="11">
    <source>
        <dbReference type="ARBA" id="ARBA00024326"/>
    </source>
</evidence>
<keyword evidence="12" id="KW-0812">Transmembrane</keyword>
<keyword evidence="5" id="KW-0210">Decarboxylase</keyword>
<organism evidence="13 14">
    <name type="scientific">Pyrrhoderma noxium</name>
    <dbReference type="NCBI Taxonomy" id="2282107"/>
    <lineage>
        <taxon>Eukaryota</taxon>
        <taxon>Fungi</taxon>
        <taxon>Dikarya</taxon>
        <taxon>Basidiomycota</taxon>
        <taxon>Agaricomycotina</taxon>
        <taxon>Agaricomycetes</taxon>
        <taxon>Hymenochaetales</taxon>
        <taxon>Hymenochaetaceae</taxon>
        <taxon>Pyrrhoderma</taxon>
    </lineage>
</organism>
<keyword evidence="4" id="KW-0444">Lipid biosynthesis</keyword>
<dbReference type="InterPro" id="IPR003817">
    <property type="entry name" value="PS_Dcarbxylase"/>
</dbReference>
<evidence type="ECO:0000256" key="12">
    <source>
        <dbReference type="SAM" id="Phobius"/>
    </source>
</evidence>
<keyword evidence="12" id="KW-1133">Transmembrane helix</keyword>
<keyword evidence="9" id="KW-1208">Phospholipid metabolism</keyword>
<accession>A0A286UHE6</accession>
<evidence type="ECO:0000256" key="6">
    <source>
        <dbReference type="ARBA" id="ARBA00023098"/>
    </source>
</evidence>